<evidence type="ECO:0000313" key="4">
    <source>
        <dbReference type="EMBL" id="KAJ2787028.1"/>
    </source>
</evidence>
<dbReference type="GO" id="GO:0016020">
    <property type="term" value="C:membrane"/>
    <property type="evidence" value="ECO:0007669"/>
    <property type="project" value="InterPro"/>
</dbReference>
<feature type="transmembrane region" description="Helical" evidence="3">
    <location>
        <begin position="226"/>
        <end position="246"/>
    </location>
</feature>
<comment type="caution">
    <text evidence="4">The sequence shown here is derived from an EMBL/GenBank/DDBJ whole genome shotgun (WGS) entry which is preliminary data.</text>
</comment>
<feature type="transmembrane region" description="Helical" evidence="3">
    <location>
        <begin position="376"/>
        <end position="398"/>
    </location>
</feature>
<keyword evidence="5" id="KW-1185">Reference proteome</keyword>
<dbReference type="OrthoDB" id="2126698at2759"/>
<feature type="region of interest" description="Disordered" evidence="2">
    <location>
        <begin position="521"/>
        <end position="543"/>
    </location>
</feature>
<protein>
    <submittedName>
        <fullName evidence="4">Ethionine resistance protein</fullName>
    </submittedName>
</protein>
<keyword evidence="3" id="KW-0812">Transmembrane</keyword>
<sequence length="543" mass="58228">LSAPHMDHSNNLSALEPLVPRDRSHPSAIIELNQASAAYSALTLTDSAASQRTISAADISAEDVLSPASLSSEAFLLLTSSLPIVLSTMSQLLIMIPLMAAVGALGTVALASMNLVSVYAGLAGIAPLLGLPMALDSLCSQAYTAAADRRLLGVYLQRTLVVGLMFEAALYPLWWNSQHIYEWLGVPPAIADTTASILKLYFFAIALMISYECLRSYLFAQGIRRFAVIAQAVCLPLGWFTIWLLLTNPFTTLGILGVPWVIISAALCLNLVTLVFVAKVDGSQCWGGWSRAAFSDLKAIIKLALAGSAVAFFESVALHMIDLGVLFMDAPTMAAQAILSMLLSSVYVIGTGFAIAACNRIGNLLGRAHPNRALMAVYTTVGISSLLFLLIASVMLWFRHSLPRIFSPDPEVVDILIAHIPWTAVACAIQGVNMGFSGILRGQRRQSLIARIRVLSFICVGFPMGAVGVLVLKWGLAGLWLGYLAGVLTILAAQVYTVATTDWDKEIERCQRCISDTAYSTPPNAYDSDDRQTSGTATPVLRD</sequence>
<comment type="similarity">
    <text evidence="1">Belongs to the multi antimicrobial extrusion (MATE) (TC 2.A.66.1) family.</text>
</comment>
<dbReference type="Pfam" id="PF01554">
    <property type="entry name" value="MatE"/>
    <property type="match status" value="2"/>
</dbReference>
<feature type="transmembrane region" description="Helical" evidence="3">
    <location>
        <begin position="480"/>
        <end position="499"/>
    </location>
</feature>
<name>A0A9W8LP95_9FUNG</name>
<gene>
    <name evidence="4" type="primary">ERC1_4</name>
    <name evidence="4" type="ORF">GGI15_001075</name>
</gene>
<dbReference type="GO" id="GO:0042910">
    <property type="term" value="F:xenobiotic transmembrane transporter activity"/>
    <property type="evidence" value="ECO:0007669"/>
    <property type="project" value="InterPro"/>
</dbReference>
<organism evidence="4 5">
    <name type="scientific">Coemansia interrupta</name>
    <dbReference type="NCBI Taxonomy" id="1126814"/>
    <lineage>
        <taxon>Eukaryota</taxon>
        <taxon>Fungi</taxon>
        <taxon>Fungi incertae sedis</taxon>
        <taxon>Zoopagomycota</taxon>
        <taxon>Kickxellomycotina</taxon>
        <taxon>Kickxellomycetes</taxon>
        <taxon>Kickxellales</taxon>
        <taxon>Kickxellaceae</taxon>
        <taxon>Coemansia</taxon>
    </lineage>
</organism>
<accession>A0A9W8LP95</accession>
<proteinExistence type="inferred from homology"/>
<evidence type="ECO:0000256" key="1">
    <source>
        <dbReference type="ARBA" id="ARBA00010199"/>
    </source>
</evidence>
<evidence type="ECO:0000313" key="5">
    <source>
        <dbReference type="Proteomes" id="UP001140172"/>
    </source>
</evidence>
<evidence type="ECO:0000256" key="3">
    <source>
        <dbReference type="SAM" id="Phobius"/>
    </source>
</evidence>
<dbReference type="Proteomes" id="UP001140172">
    <property type="component" value="Unassembled WGS sequence"/>
</dbReference>
<feature type="transmembrane region" description="Helical" evidence="3">
    <location>
        <begin position="195"/>
        <end position="214"/>
    </location>
</feature>
<dbReference type="EMBL" id="JANBUM010000036">
    <property type="protein sequence ID" value="KAJ2787028.1"/>
    <property type="molecule type" value="Genomic_DNA"/>
</dbReference>
<feature type="transmembrane region" description="Helical" evidence="3">
    <location>
        <begin position="258"/>
        <end position="278"/>
    </location>
</feature>
<dbReference type="PANTHER" id="PTHR11206">
    <property type="entry name" value="MULTIDRUG RESISTANCE PROTEIN"/>
    <property type="match status" value="1"/>
</dbReference>
<feature type="transmembrane region" description="Helical" evidence="3">
    <location>
        <begin position="299"/>
        <end position="321"/>
    </location>
</feature>
<feature type="non-terminal residue" evidence="4">
    <location>
        <position position="1"/>
    </location>
</feature>
<evidence type="ECO:0000256" key="2">
    <source>
        <dbReference type="SAM" id="MobiDB-lite"/>
    </source>
</evidence>
<keyword evidence="3" id="KW-1133">Transmembrane helix</keyword>
<reference evidence="4" key="1">
    <citation type="submission" date="2022-07" db="EMBL/GenBank/DDBJ databases">
        <title>Phylogenomic reconstructions and comparative analyses of Kickxellomycotina fungi.</title>
        <authorList>
            <person name="Reynolds N.K."/>
            <person name="Stajich J.E."/>
            <person name="Barry K."/>
            <person name="Grigoriev I.V."/>
            <person name="Crous P."/>
            <person name="Smith M.E."/>
        </authorList>
    </citation>
    <scope>NUCLEOTIDE SEQUENCE</scope>
    <source>
        <strain evidence="4">BCRC 34489</strain>
    </source>
</reference>
<dbReference type="InterPro" id="IPR002528">
    <property type="entry name" value="MATE_fam"/>
</dbReference>
<feature type="transmembrane region" description="Helical" evidence="3">
    <location>
        <begin position="92"/>
        <end position="110"/>
    </location>
</feature>
<keyword evidence="3" id="KW-0472">Membrane</keyword>
<feature type="transmembrane region" description="Helical" evidence="3">
    <location>
        <begin position="155"/>
        <end position="175"/>
    </location>
</feature>
<feature type="transmembrane region" description="Helical" evidence="3">
    <location>
        <begin position="452"/>
        <end position="474"/>
    </location>
</feature>
<feature type="transmembrane region" description="Helical" evidence="3">
    <location>
        <begin position="116"/>
        <end position="135"/>
    </location>
</feature>
<feature type="transmembrane region" description="Helical" evidence="3">
    <location>
        <begin position="333"/>
        <end position="355"/>
    </location>
</feature>
<feature type="transmembrane region" description="Helical" evidence="3">
    <location>
        <begin position="418"/>
        <end position="440"/>
    </location>
</feature>
<dbReference type="GO" id="GO:0015297">
    <property type="term" value="F:antiporter activity"/>
    <property type="evidence" value="ECO:0007669"/>
    <property type="project" value="InterPro"/>
</dbReference>
<dbReference type="AlphaFoldDB" id="A0A9W8LP95"/>